<dbReference type="GO" id="GO:0043531">
    <property type="term" value="F:ADP binding"/>
    <property type="evidence" value="ECO:0007669"/>
    <property type="project" value="InterPro"/>
</dbReference>
<dbReference type="InterPro" id="IPR055414">
    <property type="entry name" value="LRR_R13L4/SHOC2-like"/>
</dbReference>
<dbReference type="InterPro" id="IPR036388">
    <property type="entry name" value="WH-like_DNA-bd_sf"/>
</dbReference>
<evidence type="ECO:0000256" key="1">
    <source>
        <dbReference type="ARBA" id="ARBA00022737"/>
    </source>
</evidence>
<evidence type="ECO:0000259" key="7">
    <source>
        <dbReference type="Pfam" id="PF23598"/>
    </source>
</evidence>
<dbReference type="InterPro" id="IPR038005">
    <property type="entry name" value="RX-like_CC"/>
</dbReference>
<keyword evidence="2" id="KW-0547">Nucleotide-binding</keyword>
<keyword evidence="1" id="KW-0677">Repeat</keyword>
<dbReference type="GO" id="GO:0051707">
    <property type="term" value="P:response to other organism"/>
    <property type="evidence" value="ECO:0007669"/>
    <property type="project" value="UniProtKB-ARBA"/>
</dbReference>
<dbReference type="InterPro" id="IPR002182">
    <property type="entry name" value="NB-ARC"/>
</dbReference>
<reference evidence="8 9" key="1">
    <citation type="journal article" date="2013" name="Nat. Genet.">
        <title>The high-quality draft genome of peach (Prunus persica) identifies unique patterns of genetic diversity, domestication and genome evolution.</title>
        <authorList>
            <consortium name="International Peach Genome Initiative"/>
            <person name="Verde I."/>
            <person name="Abbott A.G."/>
            <person name="Scalabrin S."/>
            <person name="Jung S."/>
            <person name="Shu S."/>
            <person name="Marroni F."/>
            <person name="Zhebentyayeva T."/>
            <person name="Dettori M.T."/>
            <person name="Grimwood J."/>
            <person name="Cattonaro F."/>
            <person name="Zuccolo A."/>
            <person name="Rossini L."/>
            <person name="Jenkins J."/>
            <person name="Vendramin E."/>
            <person name="Meisel L.A."/>
            <person name="Decroocq V."/>
            <person name="Sosinski B."/>
            <person name="Prochnik S."/>
            <person name="Mitros T."/>
            <person name="Policriti A."/>
            <person name="Cipriani G."/>
            <person name="Dondini L."/>
            <person name="Ficklin S."/>
            <person name="Goodstein D.M."/>
            <person name="Xuan P."/>
            <person name="Del Fabbro C."/>
            <person name="Aramini V."/>
            <person name="Copetti D."/>
            <person name="Gonzalez S."/>
            <person name="Horner D.S."/>
            <person name="Falchi R."/>
            <person name="Lucas S."/>
            <person name="Mica E."/>
            <person name="Maldonado J."/>
            <person name="Lazzari B."/>
            <person name="Bielenberg D."/>
            <person name="Pirona R."/>
            <person name="Miculan M."/>
            <person name="Barakat A."/>
            <person name="Testolin R."/>
            <person name="Stella A."/>
            <person name="Tartarini S."/>
            <person name="Tonutti P."/>
            <person name="Arus P."/>
            <person name="Orellana A."/>
            <person name="Wells C."/>
            <person name="Main D."/>
            <person name="Vizzotto G."/>
            <person name="Silva H."/>
            <person name="Salamini F."/>
            <person name="Schmutz J."/>
            <person name="Morgante M."/>
            <person name="Rokhsar D.S."/>
        </authorList>
    </citation>
    <scope>NUCLEOTIDE SEQUENCE [LARGE SCALE GENOMIC DNA]</scope>
    <source>
        <strain evidence="9">cv. Nemared</strain>
    </source>
</reference>
<dbReference type="Gene3D" id="1.20.5.4130">
    <property type="match status" value="1"/>
</dbReference>
<evidence type="ECO:0000256" key="2">
    <source>
        <dbReference type="ARBA" id="ARBA00022741"/>
    </source>
</evidence>
<evidence type="ECO:0000256" key="3">
    <source>
        <dbReference type="ARBA" id="ARBA00022821"/>
    </source>
</evidence>
<dbReference type="InterPro" id="IPR058922">
    <property type="entry name" value="WHD_DRP"/>
</dbReference>
<feature type="domain" description="NB-ARC" evidence="4">
    <location>
        <begin position="176"/>
        <end position="350"/>
    </location>
</feature>
<dbReference type="eggNOG" id="KOG4658">
    <property type="taxonomic scope" value="Eukaryota"/>
</dbReference>
<dbReference type="EMBL" id="CM007658">
    <property type="protein sequence ID" value="ONH91711.1"/>
    <property type="molecule type" value="Genomic_DNA"/>
</dbReference>
<dbReference type="Pfam" id="PF18052">
    <property type="entry name" value="Rx_N"/>
    <property type="match status" value="1"/>
</dbReference>
<evidence type="ECO:0000313" key="9">
    <source>
        <dbReference type="Proteomes" id="UP000006882"/>
    </source>
</evidence>
<dbReference type="GO" id="GO:0006952">
    <property type="term" value="P:defense response"/>
    <property type="evidence" value="ECO:0007669"/>
    <property type="project" value="UniProtKB-KW"/>
</dbReference>
<dbReference type="PRINTS" id="PR00364">
    <property type="entry name" value="DISEASERSIST"/>
</dbReference>
<organism evidence="8 9">
    <name type="scientific">Prunus persica</name>
    <name type="common">Peach</name>
    <name type="synonym">Amygdalus persica</name>
    <dbReference type="NCBI Taxonomy" id="3760"/>
    <lineage>
        <taxon>Eukaryota</taxon>
        <taxon>Viridiplantae</taxon>
        <taxon>Streptophyta</taxon>
        <taxon>Embryophyta</taxon>
        <taxon>Tracheophyta</taxon>
        <taxon>Spermatophyta</taxon>
        <taxon>Magnoliopsida</taxon>
        <taxon>eudicotyledons</taxon>
        <taxon>Gunneridae</taxon>
        <taxon>Pentapetalae</taxon>
        <taxon>rosids</taxon>
        <taxon>fabids</taxon>
        <taxon>Rosales</taxon>
        <taxon>Rosaceae</taxon>
        <taxon>Amygdaloideae</taxon>
        <taxon>Amygdaleae</taxon>
        <taxon>Prunus</taxon>
    </lineage>
</organism>
<dbReference type="FunFam" id="1.10.10.10:FF:000322">
    <property type="entry name" value="Probable disease resistance protein At1g63360"/>
    <property type="match status" value="1"/>
</dbReference>
<dbReference type="Proteomes" id="UP000006882">
    <property type="component" value="Chromosome G8"/>
</dbReference>
<dbReference type="SUPFAM" id="SSF52058">
    <property type="entry name" value="L domain-like"/>
    <property type="match status" value="1"/>
</dbReference>
<feature type="domain" description="Disease resistance protein winged helix" evidence="6">
    <location>
        <begin position="438"/>
        <end position="506"/>
    </location>
</feature>
<feature type="domain" description="Disease resistance R13L4/SHOC-2-like LRR" evidence="7">
    <location>
        <begin position="576"/>
        <end position="883"/>
    </location>
</feature>
<evidence type="ECO:0000259" key="5">
    <source>
        <dbReference type="Pfam" id="PF18052"/>
    </source>
</evidence>
<dbReference type="AlphaFoldDB" id="A0A251MX81"/>
<sequence>MAETAVNSVIDKLVALLRDEGNLLIGIHDEVTSIKDILESMMSFLKDADAQAERANLSSSVKTWVMQTRQMASHIEDVIDDYLHLVAYRGNKRGLGGFLRKSTHLVMGLFARHEIASEIQRIKKRVLEIRATSAAYGFNSTQQISFSSSMRDDMIFDPRMASLYTEEAELVGIQTLRDELIAWLIDGEVASRRSVISVVGMGGLGKTTLAKKVYDNPRFVEWFPWRAWIPVSQSNKNDDTLRGILTELHRTVNKTLPEGIKTMDWRLLIDTLRGFLKEKRYAIVFDDVWSINFWECLKLALPDNNNGSRIIITTRISEVAASCREALYHLEPLSQALAWQLFCKKTFQDSEGRCPPELKQFAITIVNKCGGLPLAIVAISGLLSTRCGDVYQWRKLHDSLGSELEFNPHLTNVTKILSFSYHDLPPQLKPCFLYFGTYPNNCTIRCATLIRKWIAEGFIKEQRDKTLEEVAEEYLTELIQRSLVQVSYVDDRGMRRECQVHDVMREAVILLKIGNLSFSQFLQEDSTFNSNMRHLSVGRNAYNVFGGIKNSRAHSLCFFHGIGGPENPFTCCRNLYKRFKFLRLLDFEDSPLDNLPDEVGYLYHLRYLSLRKTSVKILPKSIGKLVNLETLDLKLSLVHEIRNEITKLPKLRNFLAYTKINKRKFTWTGLAKAVVIQEGIKGWGNLQKLHLVEATDNVDKEIGNLRQLRRLGLDKLTTKQGKDLCASMGKLSHLKSLEVRTINGDEIIDLQCLSPPPQRLQTLILGGRLEKLPDWIAGLGFLTQLRLCGSGLVGDHGTLKVLQGLPMLLDLRIAEAFSCEELHFDGGFSKLESLMLCTNPFKFMRIHKGALPLLKSLWIQSSPQLRQVPSGICNLKNLKRLEFVDMPTHFIDGIQVQETEHRVAMAHWLTLVFGHLF</sequence>
<name>A0A251MX81_PRUPE</name>
<evidence type="ECO:0000313" key="8">
    <source>
        <dbReference type="EMBL" id="ONH91711.1"/>
    </source>
</evidence>
<dbReference type="Gene3D" id="3.40.50.300">
    <property type="entry name" value="P-loop containing nucleotide triphosphate hydrolases"/>
    <property type="match status" value="1"/>
</dbReference>
<keyword evidence="3" id="KW-0611">Plant defense</keyword>
<dbReference type="Pfam" id="PF00931">
    <property type="entry name" value="NB-ARC"/>
    <property type="match status" value="1"/>
</dbReference>
<dbReference type="InterPro" id="IPR044974">
    <property type="entry name" value="Disease_R_plants"/>
</dbReference>
<dbReference type="Gramene" id="ONH91711">
    <property type="protein sequence ID" value="ONH91711"/>
    <property type="gene ID" value="PRUPE_8G132100"/>
</dbReference>
<evidence type="ECO:0000259" key="4">
    <source>
        <dbReference type="Pfam" id="PF00931"/>
    </source>
</evidence>
<evidence type="ECO:0000259" key="6">
    <source>
        <dbReference type="Pfam" id="PF23559"/>
    </source>
</evidence>
<dbReference type="InterPro" id="IPR041118">
    <property type="entry name" value="Rx_N"/>
</dbReference>
<dbReference type="FunFam" id="3.40.50.300:FF:001091">
    <property type="entry name" value="Probable disease resistance protein At1g61300"/>
    <property type="match status" value="1"/>
</dbReference>
<dbReference type="Gene3D" id="1.10.8.430">
    <property type="entry name" value="Helical domain of apoptotic protease-activating factors"/>
    <property type="match status" value="1"/>
</dbReference>
<feature type="domain" description="Disease resistance N-terminal" evidence="5">
    <location>
        <begin position="5"/>
        <end position="92"/>
    </location>
</feature>
<dbReference type="Pfam" id="PF23559">
    <property type="entry name" value="WHD_DRP"/>
    <property type="match status" value="1"/>
</dbReference>
<dbReference type="SUPFAM" id="SSF52540">
    <property type="entry name" value="P-loop containing nucleoside triphosphate hydrolases"/>
    <property type="match status" value="1"/>
</dbReference>
<protein>
    <recommendedName>
        <fullName evidence="10">Disease resistance protein RPM1-like</fullName>
    </recommendedName>
</protein>
<dbReference type="Gene3D" id="1.10.10.10">
    <property type="entry name" value="Winged helix-like DNA-binding domain superfamily/Winged helix DNA-binding domain"/>
    <property type="match status" value="1"/>
</dbReference>
<dbReference type="STRING" id="3760.A0A251MX81"/>
<dbReference type="PANTHER" id="PTHR23155:SF1052">
    <property type="entry name" value="DISEASE RESISTANCE PROTEIN RPM1"/>
    <property type="match status" value="1"/>
</dbReference>
<dbReference type="CDD" id="cd14798">
    <property type="entry name" value="RX-CC_like"/>
    <property type="match status" value="1"/>
</dbReference>
<dbReference type="InterPro" id="IPR032675">
    <property type="entry name" value="LRR_dom_sf"/>
</dbReference>
<dbReference type="InterPro" id="IPR042197">
    <property type="entry name" value="Apaf_helical"/>
</dbReference>
<dbReference type="Gene3D" id="3.80.10.10">
    <property type="entry name" value="Ribonuclease Inhibitor"/>
    <property type="match status" value="1"/>
</dbReference>
<keyword evidence="9" id="KW-1185">Reference proteome</keyword>
<proteinExistence type="predicted"/>
<dbReference type="PANTHER" id="PTHR23155">
    <property type="entry name" value="DISEASE RESISTANCE PROTEIN RP"/>
    <property type="match status" value="1"/>
</dbReference>
<accession>A0A251MX81</accession>
<gene>
    <name evidence="8" type="ORF">PRUPE_8G132100</name>
</gene>
<dbReference type="Pfam" id="PF23598">
    <property type="entry name" value="LRR_14"/>
    <property type="match status" value="1"/>
</dbReference>
<dbReference type="InterPro" id="IPR027417">
    <property type="entry name" value="P-loop_NTPase"/>
</dbReference>
<evidence type="ECO:0008006" key="10">
    <source>
        <dbReference type="Google" id="ProtNLM"/>
    </source>
</evidence>